<proteinExistence type="inferred from homology"/>
<name>A0YCL6_9GAMM</name>
<evidence type="ECO:0000256" key="3">
    <source>
        <dbReference type="ARBA" id="ARBA00004712"/>
    </source>
</evidence>
<organism evidence="17 18">
    <name type="scientific">marine gamma proteobacterium HTCC2143</name>
    <dbReference type="NCBI Taxonomy" id="247633"/>
    <lineage>
        <taxon>Bacteria</taxon>
        <taxon>Pseudomonadati</taxon>
        <taxon>Pseudomonadota</taxon>
        <taxon>Gammaproteobacteria</taxon>
        <taxon>Cellvibrionales</taxon>
        <taxon>Spongiibacteraceae</taxon>
        <taxon>BD1-7 clade</taxon>
    </lineage>
</organism>
<evidence type="ECO:0000256" key="9">
    <source>
        <dbReference type="ARBA" id="ARBA00022723"/>
    </source>
</evidence>
<dbReference type="GO" id="GO:0141093">
    <property type="term" value="F:5-amino-6-(D-ribitylamino)uracil--L-tyrosine 4-hydroxyphenyl transferase activity"/>
    <property type="evidence" value="ECO:0007669"/>
    <property type="project" value="UniProtKB-EC"/>
</dbReference>
<dbReference type="Pfam" id="PF04055">
    <property type="entry name" value="Radical_SAM"/>
    <property type="match status" value="2"/>
</dbReference>
<comment type="pathway">
    <text evidence="3">Cofactor biosynthesis; coenzyme F0 biosynthesis.</text>
</comment>
<keyword evidence="11" id="KW-0411">Iron-sulfur</keyword>
<dbReference type="InterPro" id="IPR034405">
    <property type="entry name" value="F420"/>
</dbReference>
<sequence>MVWALLPLKNFVEAKQRLSPILDNEERYRLFQMMVADVLDVLADHAGIEQIVIVSDDPEAANLAAQYGALCWSEKRLLDESNVVPSPVNGSRSMLSIVVDAVAAKLVSKNVDAMLVVHGDLPLLNNAELDQLLALHSETKGPAVTIAHDVARDGSNCVVVSPPDVIAFHYGVGSYDKHCRAGHQSSAVVSSLYLPGAARDIDNPSDLIVLCSEYGVQRKTLMFLGESGIADRLKGKENTQGDLLRVLADDVAQGHSATGAVALMLAEAEYASEEATVELMALASQVRDRGFRNVITYSRKVFLPLTHLCRDVCHYCTFAQTPKNVQSPYMSVAEVLESVKAAQEQGCKEALLTLGEKPELRYSAARKALADMGFSTTLEYVAHVAEAIVRETNVLPHINAGCMSDEEIAMLRPFSASMGIMLESASARLCEKGMPHYGSPDKDPILRMDTINRAGRAKVPFTSGILIGIGETRRERIESLLLLRESHQKYGHLQEIIIQNFRAKEGTKMVAAPEPDLNELLWTIAVARLIFGSEMSIQAPPNLSPGVLPKIISAGINDWGGISPVTPDFVNPEAPWPHLDNLAVETASAGKYLQERLTIYPNFAINGNDWLDEKLQTPILRMIDAEGFPRVDHWSPGDSIAPPTGIIGLLNKTSLASVSLDVVSIVERARRGEELAETEIVRLFQSRGDDMAYVCQAADQRRIDCNGDEVSFVVNRNINYTNICYFKCQFCAFSKGKLSENLRGRPYDLGHEEITRRCEEAWQRGATEVCMQGGIHPEYTGDTYIDIVKAVKLATPEMHVHAFSPLEVWQGAATLGIGVDEFLLRLKTAGLNTLPGTAAEILDDEVRADLCHDKINTAQWLEVMEAAHNAGFNTTATIMYGHIEKLQHWARHLLRVRQLQEKTGGFTEFVPLPFVHMEAPLYLKGKSRSGPTFRESLLMHAVARLVLSPLIKNIQTSWVKMGEQGVVACLRSGANDLGGTLMNESITRAAGAEHGEEYSVEKMIRLIDLAGRQARQRSTDYQGVAQERVHAARHAKPLTDVINAVEKKYDRKSVQKIPLIVNG</sequence>
<comment type="caution">
    <text evidence="17">The sequence shown here is derived from an EMBL/GenBank/DDBJ whole genome shotgun (WGS) entry which is preliminary data.</text>
</comment>
<protein>
    <recommendedName>
        <fullName evidence="15">3-phospho-D-glycerate guanylyltransferase</fullName>
        <shortName evidence="15">3PG guanylyltransferase</shortName>
        <ecNumber evidence="15">2.7.7.106</ecNumber>
    </recommendedName>
</protein>
<dbReference type="Pfam" id="PF19288">
    <property type="entry name" value="CofH_C"/>
    <property type="match status" value="1"/>
</dbReference>
<dbReference type="EMBL" id="AAVT01000003">
    <property type="protein sequence ID" value="EAW31535.1"/>
    <property type="molecule type" value="Genomic_DNA"/>
</dbReference>
<dbReference type="GO" id="GO:0044689">
    <property type="term" value="F:7,8-didemethyl-8-hydroxy-5-deazariboflavin synthase activity"/>
    <property type="evidence" value="ECO:0007669"/>
    <property type="project" value="UniProtKB-EC"/>
</dbReference>
<reference evidence="17 18" key="1">
    <citation type="journal article" date="2010" name="J. Bacteriol.">
        <title>Genome sequence of the oligotrophic marine Gammaproteobacterium HTCC2143, isolated from the Oregon Coast.</title>
        <authorList>
            <person name="Oh H.M."/>
            <person name="Kang I."/>
            <person name="Ferriera S."/>
            <person name="Giovannoni S.J."/>
            <person name="Cho J.C."/>
        </authorList>
    </citation>
    <scope>NUCLEOTIDE SEQUENCE [LARGE SCALE GENOMIC DNA]</scope>
    <source>
        <strain evidence="17 18">HTCC2143</strain>
    </source>
</reference>
<dbReference type="UniPathway" id="UPA00071"/>
<evidence type="ECO:0000256" key="7">
    <source>
        <dbReference type="ARBA" id="ARBA00022679"/>
    </source>
</evidence>
<keyword evidence="15" id="KW-0342">GTP-binding</keyword>
<dbReference type="CDD" id="cd01335">
    <property type="entry name" value="Radical_SAM"/>
    <property type="match status" value="2"/>
</dbReference>
<comment type="catalytic activity">
    <reaction evidence="14">
        <text>5-amino-5-(4-hydroxybenzyl)-6-(D-ribitylimino)-5,6-dihydrouracil + S-adenosyl-L-methionine = 7,8-didemethyl-8-hydroxy-5-deazariboflavin + 5'-deoxyadenosine + L-methionine + NH4(+) + H(+)</text>
        <dbReference type="Rhea" id="RHEA:55204"/>
        <dbReference type="ChEBI" id="CHEBI:15378"/>
        <dbReference type="ChEBI" id="CHEBI:17319"/>
        <dbReference type="ChEBI" id="CHEBI:28938"/>
        <dbReference type="ChEBI" id="CHEBI:57844"/>
        <dbReference type="ChEBI" id="CHEBI:59789"/>
        <dbReference type="ChEBI" id="CHEBI:59904"/>
        <dbReference type="ChEBI" id="CHEBI:85936"/>
        <dbReference type="EC" id="4.3.1.32"/>
    </reaction>
</comment>
<keyword evidence="6" id="KW-0004">4Fe-4S</keyword>
<comment type="function">
    <text evidence="2">Catalyzes the radical-mediated synthesis of 7,8-didemethyl-8-hydroxy-5-deazariboflavin (FO) from 5-amino-6-(D-ribitylamino)uracil and L-tyrosine.</text>
</comment>
<dbReference type="NCBIfam" id="NF004884">
    <property type="entry name" value="PRK06245.1"/>
    <property type="match status" value="1"/>
</dbReference>
<comment type="similarity">
    <text evidence="15">Belongs to the CofC family.</text>
</comment>
<feature type="domain" description="Radical SAM core" evidence="16">
    <location>
        <begin position="710"/>
        <end position="950"/>
    </location>
</feature>
<dbReference type="InterPro" id="IPR013785">
    <property type="entry name" value="Aldolase_TIM"/>
</dbReference>
<dbReference type="InterPro" id="IPR019939">
    <property type="entry name" value="CofG_family"/>
</dbReference>
<dbReference type="SMART" id="SM00729">
    <property type="entry name" value="Elp3"/>
    <property type="match status" value="2"/>
</dbReference>
<evidence type="ECO:0000313" key="17">
    <source>
        <dbReference type="EMBL" id="EAW31535.1"/>
    </source>
</evidence>
<dbReference type="GO" id="GO:0005525">
    <property type="term" value="F:GTP binding"/>
    <property type="evidence" value="ECO:0007669"/>
    <property type="project" value="UniProtKB-KW"/>
</dbReference>
<keyword evidence="12" id="KW-0456">Lyase</keyword>
<keyword evidence="18" id="KW-1185">Reference proteome</keyword>
<evidence type="ECO:0000256" key="12">
    <source>
        <dbReference type="ARBA" id="ARBA00023239"/>
    </source>
</evidence>
<dbReference type="InterPro" id="IPR058240">
    <property type="entry name" value="rSAM_sf"/>
</dbReference>
<comment type="catalytic activity">
    <reaction evidence="15">
        <text>(2R)-3-phosphoglycerate + GTP + H(+) = 3-[(R)-glyceryl]-diphospho-5'-guanosine + diphosphate</text>
        <dbReference type="Rhea" id="RHEA:63440"/>
        <dbReference type="ChEBI" id="CHEBI:15378"/>
        <dbReference type="ChEBI" id="CHEBI:33019"/>
        <dbReference type="ChEBI" id="CHEBI:37565"/>
        <dbReference type="ChEBI" id="CHEBI:58272"/>
        <dbReference type="ChEBI" id="CHEBI:147306"/>
        <dbReference type="EC" id="2.7.7.106"/>
    </reaction>
</comment>
<dbReference type="Gene3D" id="3.90.550.10">
    <property type="entry name" value="Spore Coat Polysaccharide Biosynthesis Protein SpsA, Chain A"/>
    <property type="match status" value="1"/>
</dbReference>
<dbReference type="GO" id="GO:0052645">
    <property type="term" value="P:F420-0 metabolic process"/>
    <property type="evidence" value="ECO:0007669"/>
    <property type="project" value="UniProtKB-UniRule"/>
</dbReference>
<dbReference type="InterPro" id="IPR020050">
    <property type="entry name" value="FO_synthase_su2"/>
</dbReference>
<dbReference type="Pfam" id="PF01983">
    <property type="entry name" value="CofC"/>
    <property type="match status" value="1"/>
</dbReference>
<dbReference type="SFLD" id="SFLDS00029">
    <property type="entry name" value="Radical_SAM"/>
    <property type="match status" value="3"/>
</dbReference>
<dbReference type="SUPFAM" id="SSF53448">
    <property type="entry name" value="Nucleotide-diphospho-sugar transferases"/>
    <property type="match status" value="1"/>
</dbReference>
<dbReference type="SUPFAM" id="SSF102114">
    <property type="entry name" value="Radical SAM enzymes"/>
    <property type="match status" value="2"/>
</dbReference>
<dbReference type="OrthoDB" id="9802027at2"/>
<evidence type="ECO:0000256" key="11">
    <source>
        <dbReference type="ARBA" id="ARBA00023014"/>
    </source>
</evidence>
<evidence type="ECO:0000256" key="14">
    <source>
        <dbReference type="ARBA" id="ARBA00048974"/>
    </source>
</evidence>
<dbReference type="NCBIfam" id="NF005609">
    <property type="entry name" value="PRK07360.1"/>
    <property type="match status" value="1"/>
</dbReference>
<dbReference type="SFLD" id="SFLDG01389">
    <property type="entry name" value="menaquinone_synthsis_involved"/>
    <property type="match status" value="1"/>
</dbReference>
<comment type="cofactor">
    <cofactor evidence="1">
        <name>[4Fe-4S] cluster</name>
        <dbReference type="ChEBI" id="CHEBI:49883"/>
    </cofactor>
</comment>
<evidence type="ECO:0000256" key="10">
    <source>
        <dbReference type="ARBA" id="ARBA00023004"/>
    </source>
</evidence>
<keyword evidence="9" id="KW-0479">Metal-binding</keyword>
<dbReference type="InterPro" id="IPR019940">
    <property type="entry name" value="CofH_family"/>
</dbReference>
<dbReference type="SFLD" id="SFLDG01064">
    <property type="entry name" value="F420__menaquinone_cofactor_bio"/>
    <property type="match status" value="3"/>
</dbReference>
<comment type="pathway">
    <text evidence="15">Cofactor biosynthesis; coenzyme F420 biosynthesis.</text>
</comment>
<dbReference type="STRING" id="247633.GP2143_08294"/>
<dbReference type="SFLD" id="SFLDF00343">
    <property type="entry name" value="aminofutalosine_synthase_(mqnE"/>
    <property type="match status" value="1"/>
</dbReference>
<dbReference type="eggNOG" id="COG1060">
    <property type="taxonomic scope" value="Bacteria"/>
</dbReference>
<dbReference type="UniPathway" id="UPA00072"/>
<dbReference type="NCBIfam" id="TIGR03550">
    <property type="entry name" value="F420_cofG"/>
    <property type="match status" value="1"/>
</dbReference>
<comment type="catalytic activity">
    <reaction evidence="13">
        <text>5-amino-6-(D-ribitylamino)uracil + L-tyrosine + S-adenosyl-L-methionine = 5-amino-5-(4-hydroxybenzyl)-6-(D-ribitylimino)-5,6-dihydrouracil + 2-iminoacetate + 5'-deoxyadenosine + L-methionine + H(+)</text>
        <dbReference type="Rhea" id="RHEA:55200"/>
        <dbReference type="ChEBI" id="CHEBI:15378"/>
        <dbReference type="ChEBI" id="CHEBI:15934"/>
        <dbReference type="ChEBI" id="CHEBI:17319"/>
        <dbReference type="ChEBI" id="CHEBI:57844"/>
        <dbReference type="ChEBI" id="CHEBI:58315"/>
        <dbReference type="ChEBI" id="CHEBI:59789"/>
        <dbReference type="ChEBI" id="CHEBI:77846"/>
        <dbReference type="ChEBI" id="CHEBI:85936"/>
        <dbReference type="EC" id="2.5.1.147"/>
    </reaction>
</comment>
<dbReference type="GO" id="GO:0046872">
    <property type="term" value="F:metal ion binding"/>
    <property type="evidence" value="ECO:0007669"/>
    <property type="project" value="UniProtKB-KW"/>
</dbReference>
<dbReference type="InterPro" id="IPR002835">
    <property type="entry name" value="CofC"/>
</dbReference>
<dbReference type="HAMAP" id="MF_01612">
    <property type="entry name" value="FO_synth_sub2"/>
    <property type="match status" value="1"/>
</dbReference>
<dbReference type="AlphaFoldDB" id="A0YCL6"/>
<gene>
    <name evidence="15" type="primary">fbiD</name>
    <name evidence="17" type="ORF">GP2143_08294</name>
</gene>
<dbReference type="GO" id="GO:0043814">
    <property type="term" value="F:phospholactate guanylyltransferase activity"/>
    <property type="evidence" value="ECO:0007669"/>
    <property type="project" value="InterPro"/>
</dbReference>
<dbReference type="InterPro" id="IPR007197">
    <property type="entry name" value="rSAM"/>
</dbReference>
<dbReference type="Gene3D" id="3.20.20.70">
    <property type="entry name" value="Aldolase class I"/>
    <property type="match status" value="2"/>
</dbReference>
<dbReference type="HAMAP" id="MF_01611">
    <property type="entry name" value="FO_synth_sub1"/>
    <property type="match status" value="1"/>
</dbReference>
<dbReference type="Proteomes" id="UP000004931">
    <property type="component" value="Unassembled WGS sequence"/>
</dbReference>
<keyword evidence="10" id="KW-0408">Iron</keyword>
<evidence type="ECO:0000259" key="16">
    <source>
        <dbReference type="PROSITE" id="PS51918"/>
    </source>
</evidence>
<comment type="similarity">
    <text evidence="5">In the N-terminal section; belongs to the radical SAM superfamily. CofG family.</text>
</comment>
<evidence type="ECO:0000256" key="13">
    <source>
        <dbReference type="ARBA" id="ARBA00048468"/>
    </source>
</evidence>
<evidence type="ECO:0000313" key="18">
    <source>
        <dbReference type="Proteomes" id="UP000004931"/>
    </source>
</evidence>
<dbReference type="HAMAP" id="MF_02114">
    <property type="entry name" value="CofC"/>
    <property type="match status" value="1"/>
</dbReference>
<comment type="similarity">
    <text evidence="4">In the C-terminal section; belongs to the radical SAM superfamily. CofH family.</text>
</comment>
<dbReference type="PANTHER" id="PTHR43076">
    <property type="entry name" value="FO SYNTHASE (COFH)"/>
    <property type="match status" value="1"/>
</dbReference>
<keyword evidence="7 15" id="KW-0808">Transferase</keyword>
<dbReference type="PANTHER" id="PTHR43076:SF1">
    <property type="entry name" value="LIPOYL SYNTHASE 2"/>
    <property type="match status" value="1"/>
</dbReference>
<evidence type="ECO:0000256" key="8">
    <source>
        <dbReference type="ARBA" id="ARBA00022691"/>
    </source>
</evidence>
<dbReference type="InterPro" id="IPR045567">
    <property type="entry name" value="CofH/MnqC-like_C"/>
</dbReference>
<evidence type="ECO:0000256" key="4">
    <source>
        <dbReference type="ARBA" id="ARBA00010051"/>
    </source>
</evidence>
<keyword evidence="15" id="KW-0548">Nucleotidyltransferase</keyword>
<dbReference type="NCBIfam" id="TIGR03552">
    <property type="entry name" value="F420_cofC"/>
    <property type="match status" value="1"/>
</dbReference>
<dbReference type="SFLD" id="SFLDG01388">
    <property type="entry name" value="7_8-didemethyl-8-hydroxy-5-dea"/>
    <property type="match status" value="2"/>
</dbReference>
<dbReference type="NCBIfam" id="TIGR00423">
    <property type="entry name" value="CofH family radical SAM protein"/>
    <property type="match status" value="1"/>
</dbReference>
<dbReference type="GO" id="GO:0051539">
    <property type="term" value="F:4 iron, 4 sulfur cluster binding"/>
    <property type="evidence" value="ECO:0007669"/>
    <property type="project" value="UniProtKB-KW"/>
</dbReference>
<evidence type="ECO:0000256" key="6">
    <source>
        <dbReference type="ARBA" id="ARBA00022485"/>
    </source>
</evidence>
<evidence type="ECO:0000256" key="2">
    <source>
        <dbReference type="ARBA" id="ARBA00003692"/>
    </source>
</evidence>
<dbReference type="EC" id="2.7.7.106" evidence="15"/>
<dbReference type="SFLD" id="SFLDF00294">
    <property type="entry name" value="7_8-didemethyl-8-hydroxy-5-dea"/>
    <property type="match status" value="1"/>
</dbReference>
<keyword evidence="8" id="KW-0949">S-adenosyl-L-methionine</keyword>
<comment type="function">
    <text evidence="15">Guanylyltransferase that catalyzes the activation of (2R)-3-phosphoglycerate (3PG) as 3-[(R)-glyceryl]-diphospho-5'-guanosine, via the condensation of 3PG with GTP. It is involved in the biosynthesis of a derivative of the hydride carrier cofactor coenzyme F420, 3PG-F420.</text>
</comment>
<dbReference type="InterPro" id="IPR006638">
    <property type="entry name" value="Elp3/MiaA/NifB-like_rSAM"/>
</dbReference>
<keyword evidence="15" id="KW-0547">Nucleotide-binding</keyword>
<dbReference type="eggNOG" id="COG1920">
    <property type="taxonomic scope" value="Bacteria"/>
</dbReference>
<accession>A0YCL6</accession>
<evidence type="ECO:0000256" key="1">
    <source>
        <dbReference type="ARBA" id="ARBA00001966"/>
    </source>
</evidence>
<dbReference type="InterPro" id="IPR029044">
    <property type="entry name" value="Nucleotide-diphossugar_trans"/>
</dbReference>
<evidence type="ECO:0000256" key="5">
    <source>
        <dbReference type="ARBA" id="ARBA00010826"/>
    </source>
</evidence>
<dbReference type="NCBIfam" id="TIGR03551">
    <property type="entry name" value="F420_cofH"/>
    <property type="match status" value="1"/>
</dbReference>
<feature type="domain" description="Radical SAM core" evidence="16">
    <location>
        <begin position="295"/>
        <end position="542"/>
    </location>
</feature>
<dbReference type="PROSITE" id="PS51918">
    <property type="entry name" value="RADICAL_SAM"/>
    <property type="match status" value="2"/>
</dbReference>
<evidence type="ECO:0000256" key="15">
    <source>
        <dbReference type="HAMAP-Rule" id="MF_02114"/>
    </source>
</evidence>